<dbReference type="PANTHER" id="PTHR11214:SF314">
    <property type="entry name" value="HEXOSYLTRANSFERASE"/>
    <property type="match status" value="1"/>
</dbReference>
<evidence type="ECO:0000256" key="6">
    <source>
        <dbReference type="ARBA" id="ARBA00022968"/>
    </source>
</evidence>
<keyword evidence="5" id="KW-0812">Transmembrane</keyword>
<evidence type="ECO:0000313" key="13">
    <source>
        <dbReference type="Proteomes" id="UP000828390"/>
    </source>
</evidence>
<dbReference type="Proteomes" id="UP000828390">
    <property type="component" value="Unassembled WGS sequence"/>
</dbReference>
<dbReference type="GO" id="GO:0006493">
    <property type="term" value="P:protein O-linked glycosylation"/>
    <property type="evidence" value="ECO:0007669"/>
    <property type="project" value="TreeGrafter"/>
</dbReference>
<keyword evidence="6" id="KW-0735">Signal-anchor</keyword>
<evidence type="ECO:0000256" key="2">
    <source>
        <dbReference type="ARBA" id="ARBA00008661"/>
    </source>
</evidence>
<reference evidence="12" key="2">
    <citation type="submission" date="2020-11" db="EMBL/GenBank/DDBJ databases">
        <authorList>
            <person name="McCartney M.A."/>
            <person name="Auch B."/>
            <person name="Kono T."/>
            <person name="Mallez S."/>
            <person name="Becker A."/>
            <person name="Gohl D.M."/>
            <person name="Silverstein K.A.T."/>
            <person name="Koren S."/>
            <person name="Bechman K.B."/>
            <person name="Herman A."/>
            <person name="Abrahante J.E."/>
            <person name="Garbe J."/>
        </authorList>
    </citation>
    <scope>NUCLEOTIDE SEQUENCE</scope>
    <source>
        <strain evidence="12">Duluth1</strain>
        <tissue evidence="12">Whole animal</tissue>
    </source>
</reference>
<dbReference type="InterPro" id="IPR002659">
    <property type="entry name" value="Glyco_trans_31"/>
</dbReference>
<evidence type="ECO:0000256" key="1">
    <source>
        <dbReference type="ARBA" id="ARBA00004323"/>
    </source>
</evidence>
<dbReference type="GO" id="GO:0016758">
    <property type="term" value="F:hexosyltransferase activity"/>
    <property type="evidence" value="ECO:0007669"/>
    <property type="project" value="InterPro"/>
</dbReference>
<comment type="caution">
    <text evidence="12">The sequence shown here is derived from an EMBL/GenBank/DDBJ whole genome shotgun (WGS) entry which is preliminary data.</text>
</comment>
<evidence type="ECO:0000256" key="11">
    <source>
        <dbReference type="RuleBase" id="RU363063"/>
    </source>
</evidence>
<evidence type="ECO:0000313" key="12">
    <source>
        <dbReference type="EMBL" id="KAH3883780.1"/>
    </source>
</evidence>
<evidence type="ECO:0000256" key="5">
    <source>
        <dbReference type="ARBA" id="ARBA00022692"/>
    </source>
</evidence>
<comment type="similarity">
    <text evidence="2 11">Belongs to the glycosyltransferase 31 family.</text>
</comment>
<keyword evidence="7" id="KW-1133">Transmembrane helix</keyword>
<dbReference type="EC" id="2.4.1.-" evidence="11"/>
<sequence length="408" mass="46523">MRKMSRKIGVIMCVLSTAMVVFYCVTDRASLWIDKPSTKNTVDEKQRAVTSYKQNGEFGVNTKGERRKNNANIKVEIIMFKKTNGTELQYVLPDATFRTFDFHDPGQVALFQRKAIEARYYSLPKTKVNHIDHKLIITGRHICDLESPYLLIVVPSVPSHADIREVIRSTIGSFGKYRDQTVHGLNIAVPFSVKLVFVLGRNGDALTDLAVRNESHSYGDILQADFVESYYNLTRKMLVTLKWVSVYCSEIDYMLKLDEDVFVNIPVLVHYLRTFRYTTKGSIHGHINWESPVRRLGKWAVKWSEFPLTQYPNYAVGNSYVISGNIIPRMFRASEYLPYMPIEDAFVTGILGKIVEAEKVHNDGFTYWLDSKPVPCAFAASGKISATKVSSSLMKDLWNACISFQNFC</sequence>
<evidence type="ECO:0000256" key="8">
    <source>
        <dbReference type="ARBA" id="ARBA00023034"/>
    </source>
</evidence>
<dbReference type="GO" id="GO:0000139">
    <property type="term" value="C:Golgi membrane"/>
    <property type="evidence" value="ECO:0007669"/>
    <property type="project" value="UniProtKB-SubCell"/>
</dbReference>
<dbReference type="PANTHER" id="PTHR11214">
    <property type="entry name" value="BETA-1,3-N-ACETYLGLUCOSAMINYLTRANSFERASE"/>
    <property type="match status" value="1"/>
</dbReference>
<evidence type="ECO:0000256" key="7">
    <source>
        <dbReference type="ARBA" id="ARBA00022989"/>
    </source>
</evidence>
<keyword evidence="13" id="KW-1185">Reference proteome</keyword>
<keyword evidence="3 11" id="KW-0328">Glycosyltransferase</keyword>
<evidence type="ECO:0000256" key="4">
    <source>
        <dbReference type="ARBA" id="ARBA00022679"/>
    </source>
</evidence>
<dbReference type="AlphaFoldDB" id="A0A9D4MX24"/>
<proteinExistence type="inferred from homology"/>
<dbReference type="FunFam" id="3.90.550.50:FF:000001">
    <property type="entry name" value="Hexosyltransferase"/>
    <property type="match status" value="1"/>
</dbReference>
<dbReference type="EMBL" id="JAIWYP010000001">
    <property type="protein sequence ID" value="KAH3883780.1"/>
    <property type="molecule type" value="Genomic_DNA"/>
</dbReference>
<evidence type="ECO:0000256" key="3">
    <source>
        <dbReference type="ARBA" id="ARBA00022676"/>
    </source>
</evidence>
<protein>
    <recommendedName>
        <fullName evidence="11">Hexosyltransferase</fullName>
        <ecNumber evidence="11">2.4.1.-</ecNumber>
    </recommendedName>
</protein>
<name>A0A9D4MX24_DREPO</name>
<keyword evidence="4" id="KW-0808">Transferase</keyword>
<keyword evidence="9" id="KW-0472">Membrane</keyword>
<evidence type="ECO:0000256" key="9">
    <source>
        <dbReference type="ARBA" id="ARBA00023136"/>
    </source>
</evidence>
<keyword evidence="8 11" id="KW-0333">Golgi apparatus</keyword>
<reference evidence="12" key="1">
    <citation type="journal article" date="2019" name="bioRxiv">
        <title>The Genome of the Zebra Mussel, Dreissena polymorpha: A Resource for Invasive Species Research.</title>
        <authorList>
            <person name="McCartney M.A."/>
            <person name="Auch B."/>
            <person name="Kono T."/>
            <person name="Mallez S."/>
            <person name="Zhang Y."/>
            <person name="Obille A."/>
            <person name="Becker A."/>
            <person name="Abrahante J.E."/>
            <person name="Garbe J."/>
            <person name="Badalamenti J.P."/>
            <person name="Herman A."/>
            <person name="Mangelson H."/>
            <person name="Liachko I."/>
            <person name="Sullivan S."/>
            <person name="Sone E.D."/>
            <person name="Koren S."/>
            <person name="Silverstein K.A.T."/>
            <person name="Beckman K.B."/>
            <person name="Gohl D.M."/>
        </authorList>
    </citation>
    <scope>NUCLEOTIDE SEQUENCE</scope>
    <source>
        <strain evidence="12">Duluth1</strain>
        <tissue evidence="12">Whole animal</tissue>
    </source>
</reference>
<dbReference type="Gene3D" id="3.90.550.50">
    <property type="match status" value="1"/>
</dbReference>
<dbReference type="OrthoDB" id="2139606at2759"/>
<gene>
    <name evidence="12" type="ORF">DPMN_007748</name>
</gene>
<organism evidence="12 13">
    <name type="scientific">Dreissena polymorpha</name>
    <name type="common">Zebra mussel</name>
    <name type="synonym">Mytilus polymorpha</name>
    <dbReference type="NCBI Taxonomy" id="45954"/>
    <lineage>
        <taxon>Eukaryota</taxon>
        <taxon>Metazoa</taxon>
        <taxon>Spiralia</taxon>
        <taxon>Lophotrochozoa</taxon>
        <taxon>Mollusca</taxon>
        <taxon>Bivalvia</taxon>
        <taxon>Autobranchia</taxon>
        <taxon>Heteroconchia</taxon>
        <taxon>Euheterodonta</taxon>
        <taxon>Imparidentia</taxon>
        <taxon>Neoheterodontei</taxon>
        <taxon>Myida</taxon>
        <taxon>Dreissenoidea</taxon>
        <taxon>Dreissenidae</taxon>
        <taxon>Dreissena</taxon>
    </lineage>
</organism>
<comment type="subcellular location">
    <subcellularLocation>
        <location evidence="1 11">Golgi apparatus membrane</location>
        <topology evidence="1 11">Single-pass type II membrane protein</topology>
    </subcellularLocation>
</comment>
<dbReference type="Pfam" id="PF01762">
    <property type="entry name" value="Galactosyl_T"/>
    <property type="match status" value="1"/>
</dbReference>
<accession>A0A9D4MX24</accession>
<keyword evidence="10" id="KW-0325">Glycoprotein</keyword>
<evidence type="ECO:0000256" key="10">
    <source>
        <dbReference type="ARBA" id="ARBA00023180"/>
    </source>
</evidence>